<dbReference type="AlphaFoldDB" id="A0A2P2P8K9"/>
<dbReference type="EMBL" id="GGEC01070477">
    <property type="protein sequence ID" value="MBX50961.1"/>
    <property type="molecule type" value="Transcribed_RNA"/>
</dbReference>
<reference evidence="1" key="1">
    <citation type="submission" date="2018-02" db="EMBL/GenBank/DDBJ databases">
        <title>Rhizophora mucronata_Transcriptome.</title>
        <authorList>
            <person name="Meera S.P."/>
            <person name="Sreeshan A."/>
            <person name="Augustine A."/>
        </authorList>
    </citation>
    <scope>NUCLEOTIDE SEQUENCE</scope>
    <source>
        <tissue evidence="1">Leaf</tissue>
    </source>
</reference>
<name>A0A2P2P8K9_RHIMU</name>
<evidence type="ECO:0000313" key="1">
    <source>
        <dbReference type="EMBL" id="MBX50961.1"/>
    </source>
</evidence>
<organism evidence="1">
    <name type="scientific">Rhizophora mucronata</name>
    <name type="common">Asiatic mangrove</name>
    <dbReference type="NCBI Taxonomy" id="61149"/>
    <lineage>
        <taxon>Eukaryota</taxon>
        <taxon>Viridiplantae</taxon>
        <taxon>Streptophyta</taxon>
        <taxon>Embryophyta</taxon>
        <taxon>Tracheophyta</taxon>
        <taxon>Spermatophyta</taxon>
        <taxon>Magnoliopsida</taxon>
        <taxon>eudicotyledons</taxon>
        <taxon>Gunneridae</taxon>
        <taxon>Pentapetalae</taxon>
        <taxon>rosids</taxon>
        <taxon>fabids</taxon>
        <taxon>Malpighiales</taxon>
        <taxon>Rhizophoraceae</taxon>
        <taxon>Rhizophora</taxon>
    </lineage>
</organism>
<proteinExistence type="predicted"/>
<accession>A0A2P2P8K9</accession>
<sequence length="42" mass="4884">MHRIQAILFLNNKKRFPKGKKKEKGKIASSQLHLCLFFVLDG</sequence>
<protein>
    <submittedName>
        <fullName evidence="1">Uncharacterized protein</fullName>
    </submittedName>
</protein>